<reference evidence="4 5" key="1">
    <citation type="submission" date="2019-03" db="EMBL/GenBank/DDBJ databases">
        <authorList>
            <person name="Gaulin E."/>
            <person name="Dumas B."/>
        </authorList>
    </citation>
    <scope>NUCLEOTIDE SEQUENCE [LARGE SCALE GENOMIC DNA]</scope>
    <source>
        <strain evidence="4">CBS 568.67</strain>
    </source>
</reference>
<dbReference type="Pfam" id="PF24964">
    <property type="entry name" value="DUF7769"/>
    <property type="match status" value="2"/>
</dbReference>
<dbReference type="AlphaFoldDB" id="A0A485K6G4"/>
<keyword evidence="5" id="KW-1185">Reference proteome</keyword>
<evidence type="ECO:0000313" key="3">
    <source>
        <dbReference type="EMBL" id="KAF0720817.1"/>
    </source>
</evidence>
<feature type="compositionally biased region" description="Pro residues" evidence="1">
    <location>
        <begin position="101"/>
        <end position="112"/>
    </location>
</feature>
<dbReference type="EMBL" id="CAADRA010000001">
    <property type="protein sequence ID" value="VFT77238.1"/>
    <property type="molecule type" value="Genomic_DNA"/>
</dbReference>
<proteinExistence type="predicted"/>
<sequence>MASFSRKAHLKAPQRLAIYTRVQETQTNNKPAKDVVVALATQYNVTSATVVNIWKRGAPVRESTARPTQLPPAPRENHVRQRDVPPPPRRNNCIPRRVMQPTPPREANPIPPAEGTLREKSAPQKELPPPHEDPAPSTDVPVPLPNQTFAASVTETTTTAPSNAKANLSDAQRAAVYHRLLLSVRDNGKPPRGFMTTLSVEFNVHRATIKRIWLRGQETAATQVCADVSARLKGNSGRKTKYPPDEINRRVAAAPDDVKQSYRLLAAHTKIPRTILWMHMQKHGKKSRHAPRRGTLPFRDNTARPMPMALPPPRDTATPRREVPQSSDDAPPRGEVPPPSDEPTPPTTLSHPSPPRERSIPEQAPPHPLESHIIAPPNSTTTTSDSKANLSDAQRAAVYHRLLLSVRDNGKPPRGFMTTLSTEFNVHRATIKRIWLRGQETAATQVCADVSARLKGNSGRKTKYPAEEIDRRVAAAPDSVNTSYRLLAEHTKIPRTILWVHMQKHGKKSRPVPCSSQL</sequence>
<feature type="compositionally biased region" description="Polar residues" evidence="1">
    <location>
        <begin position="377"/>
        <end position="389"/>
    </location>
</feature>
<dbReference type="EMBL" id="VJMH01000001">
    <property type="protein sequence ID" value="KAF0720817.1"/>
    <property type="molecule type" value="Genomic_DNA"/>
</dbReference>
<feature type="compositionally biased region" description="Basic and acidic residues" evidence="1">
    <location>
        <begin position="116"/>
        <end position="134"/>
    </location>
</feature>
<feature type="region of interest" description="Disordered" evidence="1">
    <location>
        <begin position="60"/>
        <end position="145"/>
    </location>
</feature>
<dbReference type="InterPro" id="IPR056671">
    <property type="entry name" value="DUF7769"/>
</dbReference>
<name>A0A485K6G4_9STRA</name>
<feature type="compositionally biased region" description="Basic residues" evidence="1">
    <location>
        <begin position="280"/>
        <end position="292"/>
    </location>
</feature>
<feature type="domain" description="DUF7769" evidence="2">
    <location>
        <begin position="390"/>
        <end position="443"/>
    </location>
</feature>
<evidence type="ECO:0000256" key="1">
    <source>
        <dbReference type="SAM" id="MobiDB-lite"/>
    </source>
</evidence>
<accession>A0A485K6G4</accession>
<dbReference type="PANTHER" id="PTHR33889">
    <property type="entry name" value="OS04G0681850 PROTEIN"/>
    <property type="match status" value="1"/>
</dbReference>
<gene>
    <name evidence="4" type="primary">Aste57867_12</name>
    <name evidence="3" type="ORF">As57867_000012</name>
    <name evidence="4" type="ORF">ASTE57867_12</name>
</gene>
<reference evidence="3" key="2">
    <citation type="submission" date="2019-06" db="EMBL/GenBank/DDBJ databases">
        <title>Genomics analysis of Aphanomyces spp. identifies a new class of oomycete effector associated with host adaptation.</title>
        <authorList>
            <person name="Gaulin E."/>
        </authorList>
    </citation>
    <scope>NUCLEOTIDE SEQUENCE</scope>
    <source>
        <strain evidence="3">CBS 578.67</strain>
    </source>
</reference>
<organism evidence="4 5">
    <name type="scientific">Aphanomyces stellatus</name>
    <dbReference type="NCBI Taxonomy" id="120398"/>
    <lineage>
        <taxon>Eukaryota</taxon>
        <taxon>Sar</taxon>
        <taxon>Stramenopiles</taxon>
        <taxon>Oomycota</taxon>
        <taxon>Saprolegniomycetes</taxon>
        <taxon>Saprolegniales</taxon>
        <taxon>Verrucalvaceae</taxon>
        <taxon>Aphanomyces</taxon>
    </lineage>
</organism>
<evidence type="ECO:0000313" key="4">
    <source>
        <dbReference type="EMBL" id="VFT77238.1"/>
    </source>
</evidence>
<dbReference type="Proteomes" id="UP000332933">
    <property type="component" value="Unassembled WGS sequence"/>
</dbReference>
<protein>
    <submittedName>
        <fullName evidence="4">Aste57867_12 protein</fullName>
    </submittedName>
</protein>
<evidence type="ECO:0000313" key="5">
    <source>
        <dbReference type="Proteomes" id="UP000332933"/>
    </source>
</evidence>
<feature type="domain" description="DUF7769" evidence="2">
    <location>
        <begin position="168"/>
        <end position="221"/>
    </location>
</feature>
<feature type="region of interest" description="Disordered" evidence="1">
    <location>
        <begin position="280"/>
        <end position="389"/>
    </location>
</feature>
<dbReference type="PANTHER" id="PTHR33889:SF7">
    <property type="entry name" value="OS04G0681850 PROTEIN"/>
    <property type="match status" value="1"/>
</dbReference>
<feature type="compositionally biased region" description="Pro residues" evidence="1">
    <location>
        <begin position="334"/>
        <end position="346"/>
    </location>
</feature>
<evidence type="ECO:0000259" key="2">
    <source>
        <dbReference type="Pfam" id="PF24964"/>
    </source>
</evidence>